<name>A0ABU8J2U1_9BURK</name>
<comment type="caution">
    <text evidence="1">The sequence shown here is derived from an EMBL/GenBank/DDBJ whole genome shotgun (WGS) entry which is preliminary data.</text>
</comment>
<evidence type="ECO:0000313" key="1">
    <source>
        <dbReference type="EMBL" id="MEI6001979.1"/>
    </source>
</evidence>
<dbReference type="EMBL" id="JACFYJ010000092">
    <property type="protein sequence ID" value="MEI6001979.1"/>
    <property type="molecule type" value="Genomic_DNA"/>
</dbReference>
<gene>
    <name evidence="1" type="ORF">H3V53_34075</name>
</gene>
<dbReference type="Pfam" id="PF22531">
    <property type="entry name" value="DUF7002"/>
    <property type="match status" value="1"/>
</dbReference>
<dbReference type="InterPro" id="IPR054271">
    <property type="entry name" value="DUF7002"/>
</dbReference>
<organism evidence="1 2">
    <name type="scientific">Paraburkholderia bengalensis</name>
    <dbReference type="NCBI Taxonomy" id="2747562"/>
    <lineage>
        <taxon>Bacteria</taxon>
        <taxon>Pseudomonadati</taxon>
        <taxon>Pseudomonadota</taxon>
        <taxon>Betaproteobacteria</taxon>
        <taxon>Burkholderiales</taxon>
        <taxon>Burkholderiaceae</taxon>
        <taxon>Paraburkholderia</taxon>
    </lineage>
</organism>
<proteinExistence type="predicted"/>
<sequence length="230" mass="26146">MIEICPVDRCIQIFAYVRRILLPEELAAIHPRLYHITRPSALASISKHGLLPTSDLLALFELPAELKLELETRRRPKNAIIEHPVHGEATLTDNGPLSESVLSGILDDGLTASQWMRMLNDRVFFWPDEGSMNKHLAAHLRDGKARVVMVFDTLSLVTACYDRVQLCPIIAGSTIRMPVRRGLSTFSAVNEHTYREWQQLRGKRDRIKELVVRGSVKNIEPHLVHQYDVS</sequence>
<dbReference type="Proteomes" id="UP001386437">
    <property type="component" value="Unassembled WGS sequence"/>
</dbReference>
<keyword evidence="2" id="KW-1185">Reference proteome</keyword>
<protein>
    <submittedName>
        <fullName evidence="1">Uncharacterized protein</fullName>
    </submittedName>
</protein>
<accession>A0ABU8J2U1</accession>
<evidence type="ECO:0000313" key="2">
    <source>
        <dbReference type="Proteomes" id="UP001386437"/>
    </source>
</evidence>
<reference evidence="1 2" key="1">
    <citation type="journal article" date="2022" name="Arch. Microbiol.">
        <title>Paraburkholderia bengalensis sp. nov. isolated from roots of Oryza sativa, IR64.</title>
        <authorList>
            <person name="Nag P."/>
            <person name="Mondal N."/>
            <person name="Sarkar J."/>
            <person name="Das S."/>
        </authorList>
    </citation>
    <scope>NUCLEOTIDE SEQUENCE [LARGE SCALE GENOMIC DNA]</scope>
    <source>
        <strain evidence="1 2">IR64_4_BI</strain>
    </source>
</reference>
<dbReference type="RefSeq" id="WP_336601639.1">
    <property type="nucleotide sequence ID" value="NZ_JACFYJ010000092.1"/>
</dbReference>